<organism evidence="1 2">
    <name type="scientific">Aquipseudomonas alcaligenes</name>
    <name type="common">Pseudomonas alcaligenes</name>
    <dbReference type="NCBI Taxonomy" id="43263"/>
    <lineage>
        <taxon>Bacteria</taxon>
        <taxon>Pseudomonadati</taxon>
        <taxon>Pseudomonadota</taxon>
        <taxon>Gammaproteobacteria</taxon>
        <taxon>Pseudomonadales</taxon>
        <taxon>Pseudomonadaceae</taxon>
        <taxon>Aquipseudomonas</taxon>
    </lineage>
</organism>
<evidence type="ECO:0000313" key="1">
    <source>
        <dbReference type="EMBL" id="SIP90833.1"/>
    </source>
</evidence>
<dbReference type="AlphaFoldDB" id="A0A1N6NFL2"/>
<dbReference type="Proteomes" id="UP000185841">
    <property type="component" value="Unassembled WGS sequence"/>
</dbReference>
<gene>
    <name evidence="1" type="ORF">SAMN05878282_101272</name>
</gene>
<dbReference type="RefSeq" id="WP_076423588.1">
    <property type="nucleotide sequence ID" value="NZ_FTMP01000001.1"/>
</dbReference>
<evidence type="ECO:0000313" key="2">
    <source>
        <dbReference type="Proteomes" id="UP000185841"/>
    </source>
</evidence>
<protein>
    <submittedName>
        <fullName evidence="1">Uncharacterized protein</fullName>
    </submittedName>
</protein>
<accession>A0A1N6NFL2</accession>
<dbReference type="EMBL" id="FTMP01000001">
    <property type="protein sequence ID" value="SIP90833.1"/>
    <property type="molecule type" value="Genomic_DNA"/>
</dbReference>
<reference evidence="1 2" key="1">
    <citation type="submission" date="2017-01" db="EMBL/GenBank/DDBJ databases">
        <authorList>
            <person name="Mah S.A."/>
            <person name="Swanson W.J."/>
            <person name="Moy G.W."/>
            <person name="Vacquier V.D."/>
        </authorList>
    </citation>
    <scope>NUCLEOTIDE SEQUENCE [LARGE SCALE GENOMIC DNA]</scope>
    <source>
        <strain evidence="1 2">RU36E</strain>
    </source>
</reference>
<sequence length="416" mass="46147">MKTWQLALLAGLVGLGVLAWSWLQDEPLDTRAQAWLEPSAESAESAAYFQLLGLDAPAGQEPQAFGRQLLQAHRQWRAQHDLSEPMAAVAGERVELPGAELCMLGEGDCVQRLREDRAVLAELLVRHGELLRRYETLLALQDYRSLSQPSMDEPLANFTTLDRANRLRAAQALALALDGRGDEALALLQQDVRLLRGWLARADQLILKMILVRQLGKDLDAIAALHRAGLLPSPAVQPALSEAERSLESAMQREFALVGIGLLSLLDNPHAAEELGVSRWWLRLMYKPHMTINDSLPDYLWVAANSRLDIAAFVRTVRVPSRSTPSLWRRARNPVGTILGSVAMPDFNKYLARLHDLDAKLALFNALGQSVPDADNPYRPGQPASWNVQRQAYCFSGPLPDEQGVRCLPWAPPPEQ</sequence>
<name>A0A1N6NFL2_AQUAC</name>
<proteinExistence type="predicted"/>